<proteinExistence type="predicted"/>
<keyword evidence="2" id="KW-1185">Reference proteome</keyword>
<name>A0ACC3NXN0_9PEZI</name>
<accession>A0ACC3NXN0</accession>
<dbReference type="Proteomes" id="UP001281147">
    <property type="component" value="Unassembled WGS sequence"/>
</dbReference>
<comment type="caution">
    <text evidence="1">The sequence shown here is derived from an EMBL/GenBank/DDBJ whole genome shotgun (WGS) entry which is preliminary data.</text>
</comment>
<gene>
    <name evidence="1" type="ORF">LTR37_001492</name>
</gene>
<sequence>MPNSSASRISRTLGRMKHLIMSRHSRKRPGAAVQDEGSAEPVDQEIGSGIAEDVIEVVDEESADGDDEGAPVAVDEEKIQYGEAHLLGMPAEIRNRIYDFAVPKGNTYLLKTSYPPICRISHRLLSETGPIWRFCNTFILYVDLWQNFRQPQLVSDDHRYIKSLRIILEVPIFLNIPGKLFSNTAREALCINIDTNKYGISRCTCSRSGGAFHLKNLCRLSLEREAEEFRLQAGMRAFLEHVLEKEFVQAINEETIDCVAH</sequence>
<evidence type="ECO:0000313" key="1">
    <source>
        <dbReference type="EMBL" id="KAK3724008.1"/>
    </source>
</evidence>
<organism evidence="1 2">
    <name type="scientific">Vermiconidia calcicola</name>
    <dbReference type="NCBI Taxonomy" id="1690605"/>
    <lineage>
        <taxon>Eukaryota</taxon>
        <taxon>Fungi</taxon>
        <taxon>Dikarya</taxon>
        <taxon>Ascomycota</taxon>
        <taxon>Pezizomycotina</taxon>
        <taxon>Dothideomycetes</taxon>
        <taxon>Dothideomycetidae</taxon>
        <taxon>Mycosphaerellales</taxon>
        <taxon>Extremaceae</taxon>
        <taxon>Vermiconidia</taxon>
    </lineage>
</organism>
<evidence type="ECO:0000313" key="2">
    <source>
        <dbReference type="Proteomes" id="UP001281147"/>
    </source>
</evidence>
<protein>
    <submittedName>
        <fullName evidence="1">Uncharacterized protein</fullName>
    </submittedName>
</protein>
<reference evidence="1" key="1">
    <citation type="submission" date="2023-07" db="EMBL/GenBank/DDBJ databases">
        <title>Black Yeasts Isolated from many extreme environments.</title>
        <authorList>
            <person name="Coleine C."/>
            <person name="Stajich J.E."/>
            <person name="Selbmann L."/>
        </authorList>
    </citation>
    <scope>NUCLEOTIDE SEQUENCE</scope>
    <source>
        <strain evidence="1">CCFEE 5714</strain>
    </source>
</reference>
<dbReference type="EMBL" id="JAUTXU010000007">
    <property type="protein sequence ID" value="KAK3724008.1"/>
    <property type="molecule type" value="Genomic_DNA"/>
</dbReference>